<dbReference type="AlphaFoldDB" id="A0A4R5ATJ3"/>
<gene>
    <name evidence="1" type="ORF">E0F89_12240</name>
</gene>
<comment type="caution">
    <text evidence="1">The sequence shown here is derived from an EMBL/GenBank/DDBJ whole genome shotgun (WGS) entry which is preliminary data.</text>
</comment>
<reference evidence="1 2" key="1">
    <citation type="submission" date="2019-03" db="EMBL/GenBank/DDBJ databases">
        <title>Flavobacterium AT-3-2 sp. nov., isolated from arctic soil.</title>
        <authorList>
            <person name="Chaudhary D.K."/>
        </authorList>
    </citation>
    <scope>NUCLEOTIDE SEQUENCE [LARGE SCALE GENOMIC DNA]</scope>
    <source>
        <strain evidence="1 2">AT-3-2</strain>
    </source>
</reference>
<sequence length="176" mass="20552">MLTETFEKMTKKIITSLILILSTILIFSNTARYEVAKRVNMISAGSYPFSESYKLPYSETEVIKAIEKFKEKNPKYEVPEVSISSNNSFKLEDTRSENGLWFVAFLYDSNENRILNIAIRGNETNTTLEFVSINNGFEIGHWKDINRDFSYDENQQLKNSFEKFYLNPIKQILKNE</sequence>
<proteinExistence type="predicted"/>
<accession>A0A4R5ATJ3</accession>
<dbReference type="EMBL" id="SMFM01000006">
    <property type="protein sequence ID" value="TDD75149.1"/>
    <property type="molecule type" value="Genomic_DNA"/>
</dbReference>
<name>A0A4R5ATJ3_9FLAO</name>
<keyword evidence="2" id="KW-1185">Reference proteome</keyword>
<dbReference type="OrthoDB" id="766298at2"/>
<evidence type="ECO:0000313" key="1">
    <source>
        <dbReference type="EMBL" id="TDD75149.1"/>
    </source>
</evidence>
<dbReference type="Proteomes" id="UP000295278">
    <property type="component" value="Unassembled WGS sequence"/>
</dbReference>
<organism evidence="1 2">
    <name type="scientific">Flavobacterium caseinilyticum</name>
    <dbReference type="NCBI Taxonomy" id="2541732"/>
    <lineage>
        <taxon>Bacteria</taxon>
        <taxon>Pseudomonadati</taxon>
        <taxon>Bacteroidota</taxon>
        <taxon>Flavobacteriia</taxon>
        <taxon>Flavobacteriales</taxon>
        <taxon>Flavobacteriaceae</taxon>
        <taxon>Flavobacterium</taxon>
    </lineage>
</organism>
<protein>
    <submittedName>
        <fullName evidence="1">Uncharacterized protein</fullName>
    </submittedName>
</protein>
<evidence type="ECO:0000313" key="2">
    <source>
        <dbReference type="Proteomes" id="UP000295278"/>
    </source>
</evidence>
<dbReference type="RefSeq" id="WP_131910071.1">
    <property type="nucleotide sequence ID" value="NZ_SMFM01000006.1"/>
</dbReference>